<feature type="region of interest" description="Disordered" evidence="2">
    <location>
        <begin position="183"/>
        <end position="215"/>
    </location>
</feature>
<dbReference type="Proteomes" id="UP000572268">
    <property type="component" value="Unassembled WGS sequence"/>
</dbReference>
<evidence type="ECO:0000256" key="1">
    <source>
        <dbReference type="SAM" id="Coils"/>
    </source>
</evidence>
<dbReference type="EMBL" id="JABANN010000015">
    <property type="protein sequence ID" value="KAF4675403.1"/>
    <property type="molecule type" value="Genomic_DNA"/>
</dbReference>
<evidence type="ECO:0000313" key="3">
    <source>
        <dbReference type="EMBL" id="KAF4675403.1"/>
    </source>
</evidence>
<accession>A0A7J6MV22</accession>
<evidence type="ECO:0000313" key="4">
    <source>
        <dbReference type="Proteomes" id="UP000572268"/>
    </source>
</evidence>
<name>A0A7J6MV22_PEROL</name>
<feature type="coiled-coil region" evidence="1">
    <location>
        <begin position="627"/>
        <end position="712"/>
    </location>
</feature>
<dbReference type="AlphaFoldDB" id="A0A7J6MV22"/>
<feature type="compositionally biased region" description="Basic and acidic residues" evidence="2">
    <location>
        <begin position="183"/>
        <end position="201"/>
    </location>
</feature>
<proteinExistence type="predicted"/>
<feature type="coiled-coil region" evidence="1">
    <location>
        <begin position="27"/>
        <end position="100"/>
    </location>
</feature>
<feature type="coiled-coil region" evidence="1">
    <location>
        <begin position="309"/>
        <end position="375"/>
    </location>
</feature>
<comment type="caution">
    <text evidence="3">The sequence shown here is derived from an EMBL/GenBank/DDBJ whole genome shotgun (WGS) entry which is preliminary data.</text>
</comment>
<feature type="region of interest" description="Disordered" evidence="2">
    <location>
        <begin position="758"/>
        <end position="820"/>
    </location>
</feature>
<gene>
    <name evidence="3" type="ORF">FOL46_001696</name>
</gene>
<sequence length="843" mass="95347">MSVSCSPVLKKYFVRAERHGAAVQTLDDALLREVEDTRRRLEMAESEISHLTAELDEVCLENSELKDRYMTAGERFERLMESEEEHTKELTRQLEEERIHIACPDEETGSLSEIVKGGASWRDFWGLSRSPRPVDTEAEEDHLSELWHQRLEDNLRHRKSVNAKRTYSIRQAIKQLVGERDDLKEENTELKNQEETLREDVTSLSEKGLSRELDDTRTRATKLNEEVKVGALSSDLVLRNGELAELRATEAASAAKLAAAREHISAMVGMMDRIMKMPDGEKMGEELADALGKGGAFYPVLSRYDRRVARRVSDILQEAEDEKTRAMARVREQMDDLAIRRDELEQERSFLCEERQQLQEDLEALAHDLQNICQERQLAEGDYGHATGPLGEDRNAFDLLEQARASVAKLEGERKVLTRCLLSTYRGGASRLELGSRTGVEESTVRSTFQTVNLVRTVPVLSPTSIADLQLLKDRSKAELAAARENMTVMMRTMERIIELRENENLRNELREALGDSRSFHPALARYAEEITERISTIRREAEAGVKPVAAHSNYERESQYGAIELELEHQTSIGSASVTAATQRSVEVQAALGRETVPQDRCLDEKVEEERSGFDGEMSTALEHTKDAFRVEIGRLESEVVELKRLFEQELRRVKEEAELRLENFKQHIEEQRVEERRRAALKLEDVAREKEQLEMDKFRLQNSLDVAQRKLSELSPKNSSLVNGDPVVNEIDPLIFAGRNTYRIGRIGKLRSPIASSGRRIPAGKGSEAPLAIGSPSPSLPDESCALSTICSTTPSPAKDRRRPSRRLQPSSSCLASTTVDPKHRCKALVAEWAQLNFEDG</sequence>
<protein>
    <submittedName>
        <fullName evidence="3">Uncharacterized protein</fullName>
    </submittedName>
</protein>
<reference evidence="3 4" key="1">
    <citation type="submission" date="2020-04" db="EMBL/GenBank/DDBJ databases">
        <title>Perkinsus olseni comparative genomics.</title>
        <authorList>
            <person name="Bogema D.R."/>
        </authorList>
    </citation>
    <scope>NUCLEOTIDE SEQUENCE [LARGE SCALE GENOMIC DNA]</scope>
    <source>
        <strain evidence="3">ATCC PRA-31</strain>
    </source>
</reference>
<evidence type="ECO:0000256" key="2">
    <source>
        <dbReference type="SAM" id="MobiDB-lite"/>
    </source>
</evidence>
<organism evidence="3 4">
    <name type="scientific">Perkinsus olseni</name>
    <name type="common">Perkinsus atlanticus</name>
    <dbReference type="NCBI Taxonomy" id="32597"/>
    <lineage>
        <taxon>Eukaryota</taxon>
        <taxon>Sar</taxon>
        <taxon>Alveolata</taxon>
        <taxon>Perkinsozoa</taxon>
        <taxon>Perkinsea</taxon>
        <taxon>Perkinsida</taxon>
        <taxon>Perkinsidae</taxon>
        <taxon>Perkinsus</taxon>
    </lineage>
</organism>
<feature type="compositionally biased region" description="Polar residues" evidence="2">
    <location>
        <begin position="788"/>
        <end position="798"/>
    </location>
</feature>
<keyword evidence="1" id="KW-0175">Coiled coil</keyword>